<gene>
    <name evidence="4" type="primary">rps6e</name>
    <name evidence="5" type="ORF">IC006_1506</name>
    <name evidence="6" type="ORF">IC007_1483</name>
</gene>
<dbReference type="NCBIfam" id="NF003292">
    <property type="entry name" value="PRK04290.1-1"/>
    <property type="match status" value="1"/>
</dbReference>
<proteinExistence type="inferred from homology"/>
<accession>A0A510E392</accession>
<dbReference type="GO" id="GO:0006412">
    <property type="term" value="P:translation"/>
    <property type="evidence" value="ECO:0007669"/>
    <property type="project" value="UniProtKB-UniRule"/>
</dbReference>
<evidence type="ECO:0000313" key="6">
    <source>
        <dbReference type="EMBL" id="BBG26956.1"/>
    </source>
</evidence>
<keyword evidence="7" id="KW-1185">Reference proteome</keyword>
<dbReference type="Pfam" id="PF01092">
    <property type="entry name" value="Ribosomal_S6e"/>
    <property type="match status" value="1"/>
</dbReference>
<name>A0A510E392_9CREN</name>
<evidence type="ECO:0000313" key="8">
    <source>
        <dbReference type="Proteomes" id="UP000325030"/>
    </source>
</evidence>
<dbReference type="EMBL" id="AP018930">
    <property type="protein sequence ID" value="BBG26956.1"/>
    <property type="molecule type" value="Genomic_DNA"/>
</dbReference>
<dbReference type="EMBL" id="AP018929">
    <property type="protein sequence ID" value="BBG24199.1"/>
    <property type="molecule type" value="Genomic_DNA"/>
</dbReference>
<dbReference type="AlphaFoldDB" id="A0A510E392"/>
<reference evidence="8" key="1">
    <citation type="submission" date="2018-09" db="EMBL/GenBank/DDBJ databases">
        <title>Complete Genome Sequencing of Sulfolobus sp. JCM 16834.</title>
        <authorList>
            <person name="Kato S."/>
            <person name="Itoh T."/>
            <person name="Ohkuma M."/>
        </authorList>
    </citation>
    <scope>NUCLEOTIDE SEQUENCE [LARGE SCALE GENOMIC DNA]</scope>
    <source>
        <strain evidence="8">IC-007</strain>
    </source>
</reference>
<dbReference type="Proteomes" id="UP000322983">
    <property type="component" value="Chromosome"/>
</dbReference>
<comment type="similarity">
    <text evidence="1 4">Belongs to the eukaryotic ribosomal protein eS6 family.</text>
</comment>
<dbReference type="PANTHER" id="PTHR11502">
    <property type="entry name" value="40S RIBOSOMAL PROTEIN S6"/>
    <property type="match status" value="1"/>
</dbReference>
<organism evidence="6 8">
    <name type="scientific">Sulfuracidifex tepidarius</name>
    <dbReference type="NCBI Taxonomy" id="1294262"/>
    <lineage>
        <taxon>Archaea</taxon>
        <taxon>Thermoproteota</taxon>
        <taxon>Thermoprotei</taxon>
        <taxon>Sulfolobales</taxon>
        <taxon>Sulfolobaceae</taxon>
        <taxon>Sulfuracidifex</taxon>
    </lineage>
</organism>
<accession>A0A510DVJ3</accession>
<evidence type="ECO:0000256" key="2">
    <source>
        <dbReference type="ARBA" id="ARBA00022980"/>
    </source>
</evidence>
<dbReference type="HAMAP" id="MF_00512">
    <property type="entry name" value="Ribosomal_eS6"/>
    <property type="match status" value="1"/>
</dbReference>
<dbReference type="GeneID" id="41717821"/>
<evidence type="ECO:0000256" key="3">
    <source>
        <dbReference type="ARBA" id="ARBA00023274"/>
    </source>
</evidence>
<dbReference type="KEGG" id="step:IC006_1506"/>
<dbReference type="SMART" id="SM01405">
    <property type="entry name" value="Ribosomal_S6e"/>
    <property type="match status" value="1"/>
</dbReference>
<dbReference type="OrthoDB" id="7793at2157"/>
<dbReference type="GO" id="GO:1990904">
    <property type="term" value="C:ribonucleoprotein complex"/>
    <property type="evidence" value="ECO:0007669"/>
    <property type="project" value="UniProtKB-KW"/>
</dbReference>
<evidence type="ECO:0000313" key="7">
    <source>
        <dbReference type="Proteomes" id="UP000322983"/>
    </source>
</evidence>
<dbReference type="InterPro" id="IPR020924">
    <property type="entry name" value="Ribosomal_eS6_arc"/>
</dbReference>
<evidence type="ECO:0000313" key="5">
    <source>
        <dbReference type="EMBL" id="BBG24199.1"/>
    </source>
</evidence>
<dbReference type="STRING" id="1294262.GCA_001316085_00539"/>
<evidence type="ECO:0000256" key="1">
    <source>
        <dbReference type="ARBA" id="ARBA00009312"/>
    </source>
</evidence>
<dbReference type="GO" id="GO:0003735">
    <property type="term" value="F:structural constituent of ribosome"/>
    <property type="evidence" value="ECO:0007669"/>
    <property type="project" value="InterPro"/>
</dbReference>
<evidence type="ECO:0000256" key="4">
    <source>
        <dbReference type="HAMAP-Rule" id="MF_00512"/>
    </source>
</evidence>
<dbReference type="Proteomes" id="UP000325030">
    <property type="component" value="Chromosome"/>
</dbReference>
<sequence>MPDFKLVISDPSSTSLKIENVKVKVSDKIQAQNGEKEGKTLPIAKLNEKTKQNLNVDLFITLEITKQEGDKVSKVKSHFKVETDSSVPDNEVWIGQEASEKFGSQEFEAKAYRTRAFQLTVDQNKSSLIGRKIGEVVDFGALGIPLKLKITGGSDNSGFAMRPDVGGGVKKRLLISGPPGYHPEEDGERRRKTVRGNLVVQDVVQVNTVILR</sequence>
<dbReference type="GO" id="GO:0005840">
    <property type="term" value="C:ribosome"/>
    <property type="evidence" value="ECO:0007669"/>
    <property type="project" value="UniProtKB-KW"/>
</dbReference>
<dbReference type="RefSeq" id="WP_054845116.1">
    <property type="nucleotide sequence ID" value="NZ_AP018929.1"/>
</dbReference>
<protein>
    <recommendedName>
        <fullName evidence="4">Small ribosomal subunit protein eS6</fullName>
    </recommendedName>
</protein>
<dbReference type="InterPro" id="IPR001377">
    <property type="entry name" value="Ribosomal_eS6"/>
</dbReference>
<reference evidence="6 7" key="2">
    <citation type="journal article" date="2020" name="Int. J. Syst. Evol. Microbiol.">
        <title>Sulfuracidifex tepidarius gen. nov., sp. nov. and transfer of Sulfolobus metallicus Huber and Stetter 1992 to the genus Sulfuracidifex as Sulfuracidifex metallicus comb. nov.</title>
        <authorList>
            <person name="Itoh T."/>
            <person name="Miura T."/>
            <person name="Sakai H.D."/>
            <person name="Kato S."/>
            <person name="Ohkuma M."/>
            <person name="Takashina T."/>
        </authorList>
    </citation>
    <scope>NUCLEOTIDE SEQUENCE</scope>
    <source>
        <strain evidence="5 7">IC-006</strain>
        <strain evidence="6">IC-007</strain>
    </source>
</reference>
<keyword evidence="2 4" id="KW-0689">Ribosomal protein</keyword>
<keyword evidence="3 4" id="KW-0687">Ribonucleoprotein</keyword>